<dbReference type="InterPro" id="IPR005467">
    <property type="entry name" value="His_kinase_dom"/>
</dbReference>
<dbReference type="EC" id="2.7.13.3" evidence="2"/>
<dbReference type="Gene3D" id="3.30.565.10">
    <property type="entry name" value="Histidine kinase-like ATPase, C-terminal domain"/>
    <property type="match status" value="1"/>
</dbReference>
<dbReference type="InterPro" id="IPR003661">
    <property type="entry name" value="HisK_dim/P_dom"/>
</dbReference>
<evidence type="ECO:0000256" key="4">
    <source>
        <dbReference type="ARBA" id="ARBA00022679"/>
    </source>
</evidence>
<evidence type="ECO:0000256" key="2">
    <source>
        <dbReference type="ARBA" id="ARBA00012438"/>
    </source>
</evidence>
<dbReference type="GO" id="GO:0009927">
    <property type="term" value="F:histidine phosphotransfer kinase activity"/>
    <property type="evidence" value="ECO:0007669"/>
    <property type="project" value="TreeGrafter"/>
</dbReference>
<evidence type="ECO:0000259" key="9">
    <source>
        <dbReference type="PROSITE" id="PS50110"/>
    </source>
</evidence>
<dbReference type="CDD" id="cd00130">
    <property type="entry name" value="PAS"/>
    <property type="match status" value="1"/>
</dbReference>
<comment type="catalytic activity">
    <reaction evidence="1">
        <text>ATP + protein L-histidine = ADP + protein N-phospho-L-histidine.</text>
        <dbReference type="EC" id="2.7.13.3"/>
    </reaction>
</comment>
<dbReference type="Gene3D" id="1.10.287.130">
    <property type="match status" value="1"/>
</dbReference>
<dbReference type="InterPro" id="IPR011006">
    <property type="entry name" value="CheY-like_superfamily"/>
</dbReference>
<dbReference type="InterPro" id="IPR000014">
    <property type="entry name" value="PAS"/>
</dbReference>
<dbReference type="SMART" id="SM00091">
    <property type="entry name" value="PAS"/>
    <property type="match status" value="2"/>
</dbReference>
<dbReference type="InterPro" id="IPR003594">
    <property type="entry name" value="HATPase_dom"/>
</dbReference>
<dbReference type="InterPro" id="IPR035965">
    <property type="entry name" value="PAS-like_dom_sf"/>
</dbReference>
<dbReference type="SMART" id="SM00388">
    <property type="entry name" value="HisKA"/>
    <property type="match status" value="1"/>
</dbReference>
<evidence type="ECO:0000256" key="3">
    <source>
        <dbReference type="ARBA" id="ARBA00022553"/>
    </source>
</evidence>
<dbReference type="PROSITE" id="PS50109">
    <property type="entry name" value="HIS_KIN"/>
    <property type="match status" value="1"/>
</dbReference>
<evidence type="ECO:0000259" key="10">
    <source>
        <dbReference type="PROSITE" id="PS50112"/>
    </source>
</evidence>
<keyword evidence="4" id="KW-0808">Transferase</keyword>
<keyword evidence="5" id="KW-0418">Kinase</keyword>
<dbReference type="PROSITE" id="PS50112">
    <property type="entry name" value="PAS"/>
    <property type="match status" value="1"/>
</dbReference>
<proteinExistence type="predicted"/>
<feature type="coiled-coil region" evidence="7">
    <location>
        <begin position="364"/>
        <end position="402"/>
    </location>
</feature>
<dbReference type="PANTHER" id="PTHR43047">
    <property type="entry name" value="TWO-COMPONENT HISTIDINE PROTEIN KINASE"/>
    <property type="match status" value="1"/>
</dbReference>
<evidence type="ECO:0000256" key="6">
    <source>
        <dbReference type="PROSITE-ProRule" id="PRU00169"/>
    </source>
</evidence>
<evidence type="ECO:0000256" key="7">
    <source>
        <dbReference type="SAM" id="Coils"/>
    </source>
</evidence>
<dbReference type="Pfam" id="PF00512">
    <property type="entry name" value="HisKA"/>
    <property type="match status" value="1"/>
</dbReference>
<dbReference type="SUPFAM" id="SSF47384">
    <property type="entry name" value="Homodimeric domain of signal transducing histidine kinase"/>
    <property type="match status" value="1"/>
</dbReference>
<keyword evidence="12" id="KW-1185">Reference proteome</keyword>
<dbReference type="GO" id="GO:0005886">
    <property type="term" value="C:plasma membrane"/>
    <property type="evidence" value="ECO:0007669"/>
    <property type="project" value="TreeGrafter"/>
</dbReference>
<dbReference type="CDD" id="cd00082">
    <property type="entry name" value="HisKA"/>
    <property type="match status" value="1"/>
</dbReference>
<evidence type="ECO:0000256" key="1">
    <source>
        <dbReference type="ARBA" id="ARBA00000085"/>
    </source>
</evidence>
<dbReference type="InterPro" id="IPR036890">
    <property type="entry name" value="HATPase_C_sf"/>
</dbReference>
<dbReference type="InterPro" id="IPR004358">
    <property type="entry name" value="Sig_transdc_His_kin-like_C"/>
</dbReference>
<feature type="domain" description="PAS" evidence="10">
    <location>
        <begin position="399"/>
        <end position="472"/>
    </location>
</feature>
<dbReference type="Proteomes" id="UP000799439">
    <property type="component" value="Unassembled WGS sequence"/>
</dbReference>
<dbReference type="Gene3D" id="3.40.50.2300">
    <property type="match status" value="1"/>
</dbReference>
<comment type="caution">
    <text evidence="11">The sequence shown here is derived from an EMBL/GenBank/DDBJ whole genome shotgun (WGS) entry which is preliminary data.</text>
</comment>
<gene>
    <name evidence="11" type="ORF">K461DRAFT_296555</name>
</gene>
<dbReference type="GO" id="GO:0000155">
    <property type="term" value="F:phosphorelay sensor kinase activity"/>
    <property type="evidence" value="ECO:0007669"/>
    <property type="project" value="InterPro"/>
</dbReference>
<dbReference type="Pfam" id="PF00072">
    <property type="entry name" value="Response_reg"/>
    <property type="match status" value="1"/>
</dbReference>
<reference evidence="11" key="1">
    <citation type="journal article" date="2020" name="Stud. Mycol.">
        <title>101 Dothideomycetes genomes: a test case for predicting lifestyles and emergence of pathogens.</title>
        <authorList>
            <person name="Haridas S."/>
            <person name="Albert R."/>
            <person name="Binder M."/>
            <person name="Bloem J."/>
            <person name="Labutti K."/>
            <person name="Salamov A."/>
            <person name="Andreopoulos B."/>
            <person name="Baker S."/>
            <person name="Barry K."/>
            <person name="Bills G."/>
            <person name="Bluhm B."/>
            <person name="Cannon C."/>
            <person name="Castanera R."/>
            <person name="Culley D."/>
            <person name="Daum C."/>
            <person name="Ezra D."/>
            <person name="Gonzalez J."/>
            <person name="Henrissat B."/>
            <person name="Kuo A."/>
            <person name="Liang C."/>
            <person name="Lipzen A."/>
            <person name="Lutzoni F."/>
            <person name="Magnuson J."/>
            <person name="Mondo S."/>
            <person name="Nolan M."/>
            <person name="Ohm R."/>
            <person name="Pangilinan J."/>
            <person name="Park H.-J."/>
            <person name="Ramirez L."/>
            <person name="Alfaro M."/>
            <person name="Sun H."/>
            <person name="Tritt A."/>
            <person name="Yoshinaga Y."/>
            <person name="Zwiers L.-H."/>
            <person name="Turgeon B."/>
            <person name="Goodwin S."/>
            <person name="Spatafora J."/>
            <person name="Crous P."/>
            <person name="Grigoriev I."/>
        </authorList>
    </citation>
    <scope>NUCLEOTIDE SEQUENCE</scope>
    <source>
        <strain evidence="11">CBS 260.36</strain>
    </source>
</reference>
<dbReference type="OrthoDB" id="60033at2759"/>
<accession>A0A9P4MEH6</accession>
<sequence length="995" mass="110688">MTQTCHQDPDNPREPVKNVFDLAYASGCISLEYYRLLSNVNWEQTSFGPCSSWPPEIRNSVSLTLSNPDPCAVLVGEDRVMLYNERYPTLIKKLHPQALGQSAKITFHPFWEQFEVLMVEAEQTGQTQTETDKAVQLYRSDDYLEEAYFSFAYAPIRDVAGRFLGIYNNVTESTTEVVSKRRMTNLLRISEMTSATTVPNQFWQSILQAFDFEASEVPFAAIYTRRGGFRMHDSLDASLGGDNDLLTLEGSMGWQARSMDVPVTIDISLASRLSFAIRRSIKVGPTLIKVQTLTEASDEDEDNEDDVLSSEVLRAIICPLTLNASLQYGTWIIVGVKDLRPYDNDYQAFVNLVARQIATGASSVAHYAEERRRLELTAEHAEREKERLAKELAIQRREAEESAWRFLEFAKHSPVGVFIFGPDGTVKFANEAWYRLLGITYKQRGQQIWREYVHPDDVGSVDSAWGLLINQGQSHAHFEFRVRRNPVTGSVNEEDCGHVSSTSFAELDQDGNVKAVTGILIDNTIHKAHEREVAERLTSALDAKKAQENFMDMVSHEMRNPLNAIIQCAEEISQLLQPATPPTSTFLSSAAATEALDLINTILYCGTHQRSIIDDVLTISKLDSNLLTLSPTASNPLSVAHQVLQIYSSEIRSSGIEVSVTPDQSLSHKNIIFDNGRVLQILINLVGNAVKFLKGTSSRKLSVSVSVSKDRPRPDKVLFIPSGKQHQNLHQTDNGAHRLYVYYSVVDSGPGLTPTEMNNLFGRFKQASPRTHAQYGGSGLGLFISRELAELHGGEIGLASELGKGCTFAFYVQGHESVQLPGSAVPSSKRPLPQAMMQTQSPRHLGPARPPKETFNHVHLSSAPARLDMTVLVVEDNIVNQNILTKQLRRAGFDVVTADDGQQALSRLLAIGGIQLTLCDLEMPVMDGLTCVKHVREMREDGRLPYIPMVAVTGNARLEQIKIAKDAGFDDVVCKPYSIANLISLMKDTIMKTRR</sequence>
<evidence type="ECO:0000259" key="8">
    <source>
        <dbReference type="PROSITE" id="PS50109"/>
    </source>
</evidence>
<keyword evidence="7" id="KW-0175">Coiled coil</keyword>
<dbReference type="CDD" id="cd17546">
    <property type="entry name" value="REC_hyHK_CKI1_RcsC-like"/>
    <property type="match status" value="1"/>
</dbReference>
<protein>
    <recommendedName>
        <fullName evidence="2">histidine kinase</fullName>
        <ecNumber evidence="2">2.7.13.3</ecNumber>
    </recommendedName>
</protein>
<dbReference type="Pfam" id="PF08447">
    <property type="entry name" value="PAS_3"/>
    <property type="match status" value="1"/>
</dbReference>
<dbReference type="SUPFAM" id="SSF55874">
    <property type="entry name" value="ATPase domain of HSP90 chaperone/DNA topoisomerase II/histidine kinase"/>
    <property type="match status" value="1"/>
</dbReference>
<organism evidence="11 12">
    <name type="scientific">Myriangium duriaei CBS 260.36</name>
    <dbReference type="NCBI Taxonomy" id="1168546"/>
    <lineage>
        <taxon>Eukaryota</taxon>
        <taxon>Fungi</taxon>
        <taxon>Dikarya</taxon>
        <taxon>Ascomycota</taxon>
        <taxon>Pezizomycotina</taxon>
        <taxon>Dothideomycetes</taxon>
        <taxon>Dothideomycetidae</taxon>
        <taxon>Myriangiales</taxon>
        <taxon>Myriangiaceae</taxon>
        <taxon>Myriangium</taxon>
    </lineage>
</organism>
<dbReference type="PANTHER" id="PTHR43047:SF72">
    <property type="entry name" value="OSMOSENSING HISTIDINE PROTEIN KINASE SLN1"/>
    <property type="match status" value="1"/>
</dbReference>
<dbReference type="InterPro" id="IPR013655">
    <property type="entry name" value="PAS_fold_3"/>
</dbReference>
<dbReference type="PROSITE" id="PS50110">
    <property type="entry name" value="RESPONSE_REGULATORY"/>
    <property type="match status" value="1"/>
</dbReference>
<feature type="domain" description="Histidine kinase" evidence="8">
    <location>
        <begin position="553"/>
        <end position="816"/>
    </location>
</feature>
<dbReference type="EMBL" id="ML996090">
    <property type="protein sequence ID" value="KAF2150178.1"/>
    <property type="molecule type" value="Genomic_DNA"/>
</dbReference>
<evidence type="ECO:0000313" key="12">
    <source>
        <dbReference type="Proteomes" id="UP000799439"/>
    </source>
</evidence>
<feature type="modified residue" description="4-aspartylphosphate" evidence="6">
    <location>
        <position position="920"/>
    </location>
</feature>
<evidence type="ECO:0000313" key="11">
    <source>
        <dbReference type="EMBL" id="KAF2150178.1"/>
    </source>
</evidence>
<dbReference type="NCBIfam" id="TIGR00229">
    <property type="entry name" value="sensory_box"/>
    <property type="match status" value="1"/>
</dbReference>
<name>A0A9P4MEH6_9PEZI</name>
<feature type="domain" description="Response regulatory" evidence="9">
    <location>
        <begin position="870"/>
        <end position="990"/>
    </location>
</feature>
<dbReference type="InterPro" id="IPR001789">
    <property type="entry name" value="Sig_transdc_resp-reg_receiver"/>
</dbReference>
<evidence type="ECO:0000256" key="5">
    <source>
        <dbReference type="ARBA" id="ARBA00022777"/>
    </source>
</evidence>
<dbReference type="SUPFAM" id="SSF52172">
    <property type="entry name" value="CheY-like"/>
    <property type="match status" value="1"/>
</dbReference>
<dbReference type="PRINTS" id="PR00344">
    <property type="entry name" value="BCTRLSENSOR"/>
</dbReference>
<dbReference type="SMART" id="SM00387">
    <property type="entry name" value="HATPase_c"/>
    <property type="match status" value="1"/>
</dbReference>
<dbReference type="InterPro" id="IPR036097">
    <property type="entry name" value="HisK_dim/P_sf"/>
</dbReference>
<keyword evidence="3 6" id="KW-0597">Phosphoprotein</keyword>
<dbReference type="Gene3D" id="3.30.450.20">
    <property type="entry name" value="PAS domain"/>
    <property type="match status" value="2"/>
</dbReference>
<dbReference type="AlphaFoldDB" id="A0A9P4MEH6"/>
<dbReference type="Pfam" id="PF02518">
    <property type="entry name" value="HATPase_c"/>
    <property type="match status" value="1"/>
</dbReference>
<dbReference type="SMART" id="SM00448">
    <property type="entry name" value="REC"/>
    <property type="match status" value="1"/>
</dbReference>
<dbReference type="SUPFAM" id="SSF55785">
    <property type="entry name" value="PYP-like sensor domain (PAS domain)"/>
    <property type="match status" value="1"/>
</dbReference>